<dbReference type="GO" id="GO:0015074">
    <property type="term" value="P:DNA integration"/>
    <property type="evidence" value="ECO:0007669"/>
    <property type="project" value="InterPro"/>
</dbReference>
<name>A0A1Y4INP3_PARDI</name>
<protein>
    <submittedName>
        <fullName evidence="5">Integrase</fullName>
    </submittedName>
</protein>
<evidence type="ECO:0000259" key="4">
    <source>
        <dbReference type="PROSITE" id="PS51898"/>
    </source>
</evidence>
<sequence length="409" mass="47104">MKVEKFKVLLYLKRSGTDKSGKAPIMGRITVNRTMAQFGCKLSCKPELWNARESRLDGKSREAVETNAKIDKLLLAVNNAFDTLVERGQDFDATAVKDLFQGSMDTQMTLLRMTDRICEDLKARIGIDRAKGTYPAYYYMRRTLGEFIQWQFKTKDIAFGQLSEQFIHDYQNFVMDVKGYAVDTVRHYLAILKKICRIAYKEGYAERCHFANFTLPKQSERTPRALSREDFEKIRDVEIPACRTTHILVRDLFLFACYTGTAYADAVSVTRDNLYTDDDGNLWLKYRRKKNELQASVKLLPEALALIEKYHDDNRPTLFPMVRHPNLRQHMKSLAVLAGVSSTLCYHQARHSFASLITLEAGVPIETISRMLGHSDITTTQVYARVIPKKLFEDMDKYIEATKDLKLIL</sequence>
<evidence type="ECO:0000256" key="1">
    <source>
        <dbReference type="ARBA" id="ARBA00008857"/>
    </source>
</evidence>
<dbReference type="CDD" id="cd01185">
    <property type="entry name" value="INTN1_C_like"/>
    <property type="match status" value="1"/>
</dbReference>
<dbReference type="EMBL" id="NFJX01000002">
    <property type="protein sequence ID" value="OUP21948.1"/>
    <property type="molecule type" value="Genomic_DNA"/>
</dbReference>
<dbReference type="PANTHER" id="PTHR30349">
    <property type="entry name" value="PHAGE INTEGRASE-RELATED"/>
    <property type="match status" value="1"/>
</dbReference>
<dbReference type="Pfam" id="PF13102">
    <property type="entry name" value="Phage_int_SAM_5"/>
    <property type="match status" value="1"/>
</dbReference>
<dbReference type="GO" id="GO:0006310">
    <property type="term" value="P:DNA recombination"/>
    <property type="evidence" value="ECO:0007669"/>
    <property type="project" value="UniProtKB-KW"/>
</dbReference>
<keyword evidence="3" id="KW-0233">DNA recombination</keyword>
<gene>
    <name evidence="5" type="ORF">B5F32_02845</name>
</gene>
<dbReference type="RefSeq" id="WP_004289446.1">
    <property type="nucleotide sequence ID" value="NZ_NFJX01000002.1"/>
</dbReference>
<dbReference type="Pfam" id="PF00589">
    <property type="entry name" value="Phage_integrase"/>
    <property type="match status" value="1"/>
</dbReference>
<dbReference type="PANTHER" id="PTHR30349:SF64">
    <property type="entry name" value="PROPHAGE INTEGRASE INTD-RELATED"/>
    <property type="match status" value="1"/>
</dbReference>
<proteinExistence type="inferred from homology"/>
<reference evidence="6" key="1">
    <citation type="submission" date="2017-04" db="EMBL/GenBank/DDBJ databases">
        <title>Function of individual gut microbiota members based on whole genome sequencing of pure cultures obtained from chicken caecum.</title>
        <authorList>
            <person name="Medvecky M."/>
            <person name="Cejkova D."/>
            <person name="Polansky O."/>
            <person name="Karasova D."/>
            <person name="Kubasova T."/>
            <person name="Cizek A."/>
            <person name="Rychlik I."/>
        </authorList>
    </citation>
    <scope>NUCLEOTIDE SEQUENCE [LARGE SCALE GENOMIC DNA]</scope>
    <source>
        <strain evidence="6">An199</strain>
    </source>
</reference>
<evidence type="ECO:0000313" key="5">
    <source>
        <dbReference type="EMBL" id="OUP21948.1"/>
    </source>
</evidence>
<evidence type="ECO:0000256" key="2">
    <source>
        <dbReference type="ARBA" id="ARBA00023125"/>
    </source>
</evidence>
<dbReference type="GeneID" id="93070257"/>
<dbReference type="InterPro" id="IPR025269">
    <property type="entry name" value="SAM-like_dom"/>
</dbReference>
<comment type="similarity">
    <text evidence="1">Belongs to the 'phage' integrase family.</text>
</comment>
<dbReference type="InterPro" id="IPR050090">
    <property type="entry name" value="Tyrosine_recombinase_XerCD"/>
</dbReference>
<dbReference type="InterPro" id="IPR035386">
    <property type="entry name" value="Arm-DNA-bind_5"/>
</dbReference>
<dbReference type="SUPFAM" id="SSF56349">
    <property type="entry name" value="DNA breaking-rejoining enzymes"/>
    <property type="match status" value="1"/>
</dbReference>
<dbReference type="InterPro" id="IPR013762">
    <property type="entry name" value="Integrase-like_cat_sf"/>
</dbReference>
<dbReference type="InterPro" id="IPR011010">
    <property type="entry name" value="DNA_brk_join_enz"/>
</dbReference>
<dbReference type="GO" id="GO:0003677">
    <property type="term" value="F:DNA binding"/>
    <property type="evidence" value="ECO:0007669"/>
    <property type="project" value="UniProtKB-KW"/>
</dbReference>
<feature type="domain" description="Tyr recombinase" evidence="4">
    <location>
        <begin position="221"/>
        <end position="396"/>
    </location>
</feature>
<comment type="caution">
    <text evidence="5">The sequence shown here is derived from an EMBL/GenBank/DDBJ whole genome shotgun (WGS) entry which is preliminary data.</text>
</comment>
<dbReference type="PROSITE" id="PS51898">
    <property type="entry name" value="TYR_RECOMBINASE"/>
    <property type="match status" value="1"/>
</dbReference>
<dbReference type="AlphaFoldDB" id="A0A1Y4INP3"/>
<dbReference type="InterPro" id="IPR010998">
    <property type="entry name" value="Integrase_recombinase_N"/>
</dbReference>
<dbReference type="Proteomes" id="UP000195950">
    <property type="component" value="Unassembled WGS sequence"/>
</dbReference>
<accession>A0A1Y4INP3</accession>
<organism evidence="5 6">
    <name type="scientific">Parabacteroides distasonis</name>
    <dbReference type="NCBI Taxonomy" id="823"/>
    <lineage>
        <taxon>Bacteria</taxon>
        <taxon>Pseudomonadati</taxon>
        <taxon>Bacteroidota</taxon>
        <taxon>Bacteroidia</taxon>
        <taxon>Bacteroidales</taxon>
        <taxon>Tannerellaceae</taxon>
        <taxon>Parabacteroides</taxon>
    </lineage>
</organism>
<evidence type="ECO:0000313" key="6">
    <source>
        <dbReference type="Proteomes" id="UP000195950"/>
    </source>
</evidence>
<dbReference type="Gene3D" id="1.10.150.130">
    <property type="match status" value="1"/>
</dbReference>
<dbReference type="Gene3D" id="1.10.443.10">
    <property type="entry name" value="Intergrase catalytic core"/>
    <property type="match status" value="1"/>
</dbReference>
<dbReference type="Pfam" id="PF17293">
    <property type="entry name" value="Arm-DNA-bind_5"/>
    <property type="match status" value="1"/>
</dbReference>
<evidence type="ECO:0000256" key="3">
    <source>
        <dbReference type="ARBA" id="ARBA00023172"/>
    </source>
</evidence>
<dbReference type="InterPro" id="IPR002104">
    <property type="entry name" value="Integrase_catalytic"/>
</dbReference>
<keyword evidence="2" id="KW-0238">DNA-binding</keyword>